<evidence type="ECO:0000256" key="1">
    <source>
        <dbReference type="SAM" id="Phobius"/>
    </source>
</evidence>
<gene>
    <name evidence="3" type="ORF">URODEC1_LOCUS82560</name>
</gene>
<dbReference type="Proteomes" id="UP001497457">
    <property type="component" value="Chromosome 31b"/>
</dbReference>
<organism evidence="3 4">
    <name type="scientific">Urochloa decumbens</name>
    <dbReference type="NCBI Taxonomy" id="240449"/>
    <lineage>
        <taxon>Eukaryota</taxon>
        <taxon>Viridiplantae</taxon>
        <taxon>Streptophyta</taxon>
        <taxon>Embryophyta</taxon>
        <taxon>Tracheophyta</taxon>
        <taxon>Spermatophyta</taxon>
        <taxon>Magnoliopsida</taxon>
        <taxon>Liliopsida</taxon>
        <taxon>Poales</taxon>
        <taxon>Poaceae</taxon>
        <taxon>PACMAD clade</taxon>
        <taxon>Panicoideae</taxon>
        <taxon>Panicodae</taxon>
        <taxon>Paniceae</taxon>
        <taxon>Melinidinae</taxon>
        <taxon>Urochloa</taxon>
    </lineage>
</organism>
<dbReference type="Pfam" id="PF04578">
    <property type="entry name" value="DUF594"/>
    <property type="match status" value="1"/>
</dbReference>
<feature type="transmembrane region" description="Helical" evidence="1">
    <location>
        <begin position="84"/>
        <end position="105"/>
    </location>
</feature>
<dbReference type="InterPro" id="IPR025315">
    <property type="entry name" value="DUF4220"/>
</dbReference>
<feature type="transmembrane region" description="Helical" evidence="1">
    <location>
        <begin position="191"/>
        <end position="212"/>
    </location>
</feature>
<evidence type="ECO:0000259" key="2">
    <source>
        <dbReference type="Pfam" id="PF13968"/>
    </source>
</evidence>
<name>A0ABC9D7P9_9POAL</name>
<evidence type="ECO:0000313" key="4">
    <source>
        <dbReference type="Proteomes" id="UP001497457"/>
    </source>
</evidence>
<protein>
    <recommendedName>
        <fullName evidence="2">DUF4220 domain-containing protein</fullName>
    </recommendedName>
</protein>
<dbReference type="EMBL" id="OZ075141">
    <property type="protein sequence ID" value="CAL5033124.1"/>
    <property type="molecule type" value="Genomic_DNA"/>
</dbReference>
<feature type="transmembrane region" description="Helical" evidence="1">
    <location>
        <begin position="112"/>
        <end position="131"/>
    </location>
</feature>
<dbReference type="PANTHER" id="PTHR31325">
    <property type="entry name" value="OS01G0798800 PROTEIN-RELATED"/>
    <property type="match status" value="1"/>
</dbReference>
<feature type="transmembrane region" description="Helical" evidence="1">
    <location>
        <begin position="44"/>
        <end position="64"/>
    </location>
</feature>
<feature type="domain" description="DUF4220" evidence="2">
    <location>
        <begin position="47"/>
        <end position="364"/>
    </location>
</feature>
<evidence type="ECO:0000313" key="3">
    <source>
        <dbReference type="EMBL" id="CAL5033124.1"/>
    </source>
</evidence>
<keyword evidence="4" id="KW-1185">Reference proteome</keyword>
<feature type="transmembrane region" description="Helical" evidence="1">
    <location>
        <begin position="137"/>
        <end position="154"/>
    </location>
</feature>
<accession>A0ABC9D7P9</accession>
<feature type="transmembrane region" description="Helical" evidence="1">
    <location>
        <begin position="263"/>
        <end position="282"/>
    </location>
</feature>
<reference evidence="3" key="1">
    <citation type="submission" date="2024-10" db="EMBL/GenBank/DDBJ databases">
        <authorList>
            <person name="Ryan C."/>
        </authorList>
    </citation>
    <scope>NUCLEOTIDE SEQUENCE [LARGE SCALE GENOMIC DNA]</scope>
</reference>
<proteinExistence type="predicted"/>
<sequence>MVSLLKLLNEWEIQLQVLFSFTLQVFLFFTGGLRQRTKNSVLRLFIWIAYLGADFVAVYALGLLSRLEDTATGKNTSKGTHQLAFFWTPFLLIHLGGQDTVTAFAIEDNSLWLRHLLNLIVQVNLALYAFWKSTSKHRTQLLLPSIFVFVTGIIKYGERTWALNLGNLKSLAGSHVPIYVRRLGGSIVRDSCLYADIVVMALYSMTSVRLVFGDVTFYHDTFDAMGRHHVRPELLMKFLEVELGLMYADIYTKAMVLRAKSGIILRSISQVSIAVAFVLFCVSNKQRYDPVDVAITYVLFVGGFSLEVCAMSMGMVSPWTCAWLKDQNWDALSRFILSKDLLFGWWRNRPLWSNSMGQYNLLNYLGQYDRQSSPWKRRLMTMIRKAVNIVGAGSAIKLWVSKLLDAKTVEVDEEIKACVIQNVLQFKSDRASMRQQWPNLGPFIQKLLLNHGVNFGRVIVLFHVYTEVQLSRYSPAGEEDEAAIESLMGVCRKLSHYMIYLLASLPETLPVKGFETMLRLLVARYTTADSLGTDNAAVLRQAMGQLEEWSMPEPQPSCTEATLVEMKEAWVQLLIYAADRCPPQVHAAQLARGGELLTLVWLLAAHYQLRDTGIFRIELTNVQPDQTLLYALHLQQDRGVN</sequence>
<feature type="transmembrane region" description="Helical" evidence="1">
    <location>
        <begin position="13"/>
        <end position="32"/>
    </location>
</feature>
<dbReference type="InterPro" id="IPR007658">
    <property type="entry name" value="DUF594"/>
</dbReference>
<feature type="transmembrane region" description="Helical" evidence="1">
    <location>
        <begin position="294"/>
        <end position="316"/>
    </location>
</feature>
<keyword evidence="1" id="KW-0472">Membrane</keyword>
<keyword evidence="1" id="KW-1133">Transmembrane helix</keyword>
<dbReference type="AlphaFoldDB" id="A0ABC9D7P9"/>
<keyword evidence="1" id="KW-0812">Transmembrane</keyword>
<dbReference type="Pfam" id="PF13968">
    <property type="entry name" value="DUF4220"/>
    <property type="match status" value="1"/>
</dbReference>